<dbReference type="Proteomes" id="UP000703674">
    <property type="component" value="Unassembled WGS sequence"/>
</dbReference>
<dbReference type="RefSeq" id="WP_168139413.1">
    <property type="nucleotide sequence ID" value="NZ_JAAVJR010000163.1"/>
</dbReference>
<gene>
    <name evidence="2" type="ORF">HC175_16020</name>
</gene>
<keyword evidence="3" id="KW-1185">Reference proteome</keyword>
<evidence type="ECO:0000313" key="2">
    <source>
        <dbReference type="EMBL" id="NJW54416.1"/>
    </source>
</evidence>
<evidence type="ECO:0000313" key="3">
    <source>
        <dbReference type="Proteomes" id="UP000703674"/>
    </source>
</evidence>
<dbReference type="PANTHER" id="PTHR38478:SF1">
    <property type="entry name" value="ZINC DEPENDENT METALLOPROTEASE DOMAIN LIPOPROTEIN"/>
    <property type="match status" value="1"/>
</dbReference>
<accession>A0ABX1D791</accession>
<protein>
    <submittedName>
        <fullName evidence="2">DUF5118 domain-containing protein</fullName>
    </submittedName>
</protein>
<dbReference type="PANTHER" id="PTHR38478">
    <property type="entry name" value="PEPTIDASE M1A AND M12B"/>
    <property type="match status" value="1"/>
</dbReference>
<evidence type="ECO:0000259" key="1">
    <source>
        <dbReference type="Pfam" id="PF17162"/>
    </source>
</evidence>
<comment type="caution">
    <text evidence="2">The sequence shown here is derived from an EMBL/GenBank/DDBJ whole genome shotgun (WGS) entry which is preliminary data.</text>
</comment>
<proteinExistence type="predicted"/>
<reference evidence="2 3" key="1">
    <citation type="submission" date="2020-03" db="EMBL/GenBank/DDBJ databases">
        <title>Salinimicrobium sp. nov, isolated from SCS.</title>
        <authorList>
            <person name="Cao W.R."/>
        </authorList>
    </citation>
    <scope>NUCLEOTIDE SEQUENCE [LARGE SCALE GENOMIC DNA]</scope>
    <source>
        <strain evidence="3">J15B91</strain>
    </source>
</reference>
<dbReference type="InterPro" id="IPR033428">
    <property type="entry name" value="DUF5118"/>
</dbReference>
<feature type="non-terminal residue" evidence="2">
    <location>
        <position position="132"/>
    </location>
</feature>
<sequence>MIKKLPVYGLLLAVGVSCQTQQAVPEAKKDEKKPAQMKSNIKPYSEVVTSEAKSDEGLFTVHLVGDKLYFEVPLELLEKDILLVSRIAGVPAGFGGGYVNAGSKVNEQVVRWSKRGDHLDMKVISFENESEE</sequence>
<dbReference type="Pfam" id="PF17162">
    <property type="entry name" value="DUF5118"/>
    <property type="match status" value="1"/>
</dbReference>
<dbReference type="EMBL" id="JAAVJR010000163">
    <property type="protein sequence ID" value="NJW54416.1"/>
    <property type="molecule type" value="Genomic_DNA"/>
</dbReference>
<name>A0ABX1D791_9FLAO</name>
<dbReference type="PROSITE" id="PS51257">
    <property type="entry name" value="PROKAR_LIPOPROTEIN"/>
    <property type="match status" value="1"/>
</dbReference>
<organism evidence="2 3">
    <name type="scientific">Salinimicrobium oceani</name>
    <dbReference type="NCBI Taxonomy" id="2722702"/>
    <lineage>
        <taxon>Bacteria</taxon>
        <taxon>Pseudomonadati</taxon>
        <taxon>Bacteroidota</taxon>
        <taxon>Flavobacteriia</taxon>
        <taxon>Flavobacteriales</taxon>
        <taxon>Flavobacteriaceae</taxon>
        <taxon>Salinimicrobium</taxon>
    </lineage>
</organism>
<feature type="domain" description="DUF5118" evidence="1">
    <location>
        <begin position="41"/>
        <end position="89"/>
    </location>
</feature>